<feature type="compositionally biased region" description="Basic and acidic residues" evidence="1">
    <location>
        <begin position="221"/>
        <end position="235"/>
    </location>
</feature>
<evidence type="ECO:0000313" key="2">
    <source>
        <dbReference type="EMBL" id="KAF1979235.1"/>
    </source>
</evidence>
<evidence type="ECO:0000313" key="3">
    <source>
        <dbReference type="Proteomes" id="UP000800036"/>
    </source>
</evidence>
<evidence type="ECO:0000256" key="1">
    <source>
        <dbReference type="SAM" id="MobiDB-lite"/>
    </source>
</evidence>
<proteinExistence type="predicted"/>
<accession>A0A6A5VQJ0</accession>
<keyword evidence="3" id="KW-1185">Reference proteome</keyword>
<dbReference type="AlphaFoldDB" id="A0A6A5VQJ0"/>
<dbReference type="OrthoDB" id="3796810at2759"/>
<name>A0A6A5VQJ0_9PLEO</name>
<gene>
    <name evidence="2" type="ORF">BU23DRAFT_642521</name>
</gene>
<dbReference type="Proteomes" id="UP000800036">
    <property type="component" value="Unassembled WGS sequence"/>
</dbReference>
<reference evidence="2" key="1">
    <citation type="journal article" date="2020" name="Stud. Mycol.">
        <title>101 Dothideomycetes genomes: a test case for predicting lifestyles and emergence of pathogens.</title>
        <authorList>
            <person name="Haridas S."/>
            <person name="Albert R."/>
            <person name="Binder M."/>
            <person name="Bloem J."/>
            <person name="Labutti K."/>
            <person name="Salamov A."/>
            <person name="Andreopoulos B."/>
            <person name="Baker S."/>
            <person name="Barry K."/>
            <person name="Bills G."/>
            <person name="Bluhm B."/>
            <person name="Cannon C."/>
            <person name="Castanera R."/>
            <person name="Culley D."/>
            <person name="Daum C."/>
            <person name="Ezra D."/>
            <person name="Gonzalez J."/>
            <person name="Henrissat B."/>
            <person name="Kuo A."/>
            <person name="Liang C."/>
            <person name="Lipzen A."/>
            <person name="Lutzoni F."/>
            <person name="Magnuson J."/>
            <person name="Mondo S."/>
            <person name="Nolan M."/>
            <person name="Ohm R."/>
            <person name="Pangilinan J."/>
            <person name="Park H.-J."/>
            <person name="Ramirez L."/>
            <person name="Alfaro M."/>
            <person name="Sun H."/>
            <person name="Tritt A."/>
            <person name="Yoshinaga Y."/>
            <person name="Zwiers L.-H."/>
            <person name="Turgeon B."/>
            <person name="Goodwin S."/>
            <person name="Spatafora J."/>
            <person name="Crous P."/>
            <person name="Grigoriev I."/>
        </authorList>
    </citation>
    <scope>NUCLEOTIDE SEQUENCE</scope>
    <source>
        <strain evidence="2">CBS 107.79</strain>
    </source>
</reference>
<sequence length="386" mass="43680">MGFWHHAKFLMTKTLDVIEGNAPPDKYTLHPDHAYLGRNYYAKDSRQSPGSARTLDSIGAPGFMSRILVSGSGLTMVEQEQEENYSIARMQLHVHIGLKAVPMPLRLPEEKWLMLRQDDLMDDNIIDEAVGRERELYWVVKAAVVLLVKERAEAIADSFNVGVPKEEREEPGRTSELRFLVGRDLKGQGVPLEEEELEEVVRETVGVEEFEKGKVWKKKGKEVEKGESKKADAGKTRNPLSSPSVEGKSLPSFSYPPSYRGANQILHIDFFAESRSEVVDTLPTNPLALPYTSKFQTTSTTPTAVPSKKIYTNPLEHIRWFEIVVLFRRDTKEIFVRKQDGQLYPVVWTVRAMGLSKSQAVEVEGVKFTEPETEIDDEAWTIVDGM</sequence>
<protein>
    <submittedName>
        <fullName evidence="2">Uncharacterized protein</fullName>
    </submittedName>
</protein>
<dbReference type="EMBL" id="ML976658">
    <property type="protein sequence ID" value="KAF1979235.1"/>
    <property type="molecule type" value="Genomic_DNA"/>
</dbReference>
<feature type="region of interest" description="Disordered" evidence="1">
    <location>
        <begin position="221"/>
        <end position="249"/>
    </location>
</feature>
<organism evidence="2 3">
    <name type="scientific">Bimuria novae-zelandiae CBS 107.79</name>
    <dbReference type="NCBI Taxonomy" id="1447943"/>
    <lineage>
        <taxon>Eukaryota</taxon>
        <taxon>Fungi</taxon>
        <taxon>Dikarya</taxon>
        <taxon>Ascomycota</taxon>
        <taxon>Pezizomycotina</taxon>
        <taxon>Dothideomycetes</taxon>
        <taxon>Pleosporomycetidae</taxon>
        <taxon>Pleosporales</taxon>
        <taxon>Massarineae</taxon>
        <taxon>Didymosphaeriaceae</taxon>
        <taxon>Bimuria</taxon>
    </lineage>
</organism>